<evidence type="ECO:0000313" key="4">
    <source>
        <dbReference type="Proteomes" id="UP000260808"/>
    </source>
</evidence>
<gene>
    <name evidence="3" type="ORF">DXC31_17515</name>
</gene>
<comment type="caution">
    <text evidence="3">The sequence shown here is derived from an EMBL/GenBank/DDBJ whole genome shotgun (WGS) entry which is preliminary data.</text>
</comment>
<accession>A0A3E4UUD4</accession>
<proteinExistence type="predicted"/>
<keyword evidence="2" id="KW-1133">Transmembrane helix</keyword>
<feature type="transmembrane region" description="Helical" evidence="2">
    <location>
        <begin position="124"/>
        <end position="145"/>
    </location>
</feature>
<keyword evidence="2" id="KW-0472">Membrane</keyword>
<evidence type="ECO:0000256" key="1">
    <source>
        <dbReference type="SAM" id="Coils"/>
    </source>
</evidence>
<feature type="transmembrane region" description="Helical" evidence="2">
    <location>
        <begin position="55"/>
        <end position="78"/>
    </location>
</feature>
<feature type="transmembrane region" description="Helical" evidence="2">
    <location>
        <begin position="157"/>
        <end position="177"/>
    </location>
</feature>
<dbReference type="Pfam" id="PF19506">
    <property type="entry name" value="DUF6040"/>
    <property type="match status" value="1"/>
</dbReference>
<feature type="coiled-coil region" evidence="1">
    <location>
        <begin position="1"/>
        <end position="47"/>
    </location>
</feature>
<evidence type="ECO:0000313" key="3">
    <source>
        <dbReference type="EMBL" id="RGM16038.1"/>
    </source>
</evidence>
<keyword evidence="1" id="KW-0175">Coiled coil</keyword>
<evidence type="ECO:0000256" key="2">
    <source>
        <dbReference type="SAM" id="Phobius"/>
    </source>
</evidence>
<dbReference type="Proteomes" id="UP000260808">
    <property type="component" value="Unassembled WGS sequence"/>
</dbReference>
<reference evidence="3 4" key="1">
    <citation type="submission" date="2018-08" db="EMBL/GenBank/DDBJ databases">
        <title>A genome reference for cultivated species of the human gut microbiota.</title>
        <authorList>
            <person name="Zou Y."/>
            <person name="Xue W."/>
            <person name="Luo G."/>
        </authorList>
    </citation>
    <scope>NUCLEOTIDE SEQUENCE [LARGE SCALE GENOMIC DNA]</scope>
    <source>
        <strain evidence="3 4">TF01-20-2</strain>
    </source>
</reference>
<dbReference type="EMBL" id="QSSX01000090">
    <property type="protein sequence ID" value="RGM16038.1"/>
    <property type="molecule type" value="Genomic_DNA"/>
</dbReference>
<keyword evidence="2" id="KW-0812">Transmembrane</keyword>
<feature type="transmembrane region" description="Helical" evidence="2">
    <location>
        <begin position="183"/>
        <end position="206"/>
    </location>
</feature>
<protein>
    <submittedName>
        <fullName evidence="3">Uncharacterized protein</fullName>
    </submittedName>
</protein>
<dbReference type="AlphaFoldDB" id="A0A3E4UUD4"/>
<organism evidence="3 4">
    <name type="scientific">Mediterraneibacter gnavus</name>
    <name type="common">Ruminococcus gnavus</name>
    <dbReference type="NCBI Taxonomy" id="33038"/>
    <lineage>
        <taxon>Bacteria</taxon>
        <taxon>Bacillati</taxon>
        <taxon>Bacillota</taxon>
        <taxon>Clostridia</taxon>
        <taxon>Lachnospirales</taxon>
        <taxon>Lachnospiraceae</taxon>
        <taxon>Mediterraneibacter</taxon>
    </lineage>
</organism>
<sequence length="214" mass="25231">MQTAQEKAEQERKETEAYRRSLNEQVYEQARLRSEILEKQLKQEYQARTLSHQTFFVVSLLYGIIVTLFTAFYSGAFIRDFKAFFDSAWAFIYLCSENLFKVANWASQLGDRIPHPVASMVIHWLLWILVILLLGVGSISLLAICAIKGCKHYANQYADTISLSVWLLSLACLIWFGDFIRDFIPINLIVLLFLIHILYLWIRVYLKRNWYRFR</sequence>
<name>A0A3E4UUD4_MEDGN</name>
<dbReference type="InterPro" id="IPR046103">
    <property type="entry name" value="DUF6040"/>
</dbReference>